<reference evidence="1" key="1">
    <citation type="submission" date="2020-02" db="EMBL/GenBank/DDBJ databases">
        <authorList>
            <person name="Meier V. D."/>
        </authorList>
    </citation>
    <scope>NUCLEOTIDE SEQUENCE</scope>
    <source>
        <strain evidence="1">AVDCRST_MAG95</strain>
    </source>
</reference>
<feature type="non-terminal residue" evidence="1">
    <location>
        <position position="1"/>
    </location>
</feature>
<organism evidence="1">
    <name type="scientific">uncultured Adhaeribacter sp</name>
    <dbReference type="NCBI Taxonomy" id="448109"/>
    <lineage>
        <taxon>Bacteria</taxon>
        <taxon>Pseudomonadati</taxon>
        <taxon>Bacteroidota</taxon>
        <taxon>Cytophagia</taxon>
        <taxon>Cytophagales</taxon>
        <taxon>Hymenobacteraceae</taxon>
        <taxon>Adhaeribacter</taxon>
        <taxon>environmental samples</taxon>
    </lineage>
</organism>
<dbReference type="AlphaFoldDB" id="A0A6J4JSI3"/>
<proteinExistence type="predicted"/>
<accession>A0A6J4JSI3</accession>
<dbReference type="EMBL" id="CADCTJ010001148">
    <property type="protein sequence ID" value="CAA9286125.1"/>
    <property type="molecule type" value="Genomic_DNA"/>
</dbReference>
<name>A0A6J4JSI3_9BACT</name>
<evidence type="ECO:0000313" key="1">
    <source>
        <dbReference type="EMBL" id="CAA9286125.1"/>
    </source>
</evidence>
<protein>
    <submittedName>
        <fullName evidence="1">Uncharacterized protein</fullName>
    </submittedName>
</protein>
<gene>
    <name evidence="1" type="ORF">AVDCRST_MAG95-3659</name>
</gene>
<sequence length="29" mass="3352">AITIIAFQLHNTRMVWRNKASAGFLESIY</sequence>